<organism evidence="1 2">
    <name type="scientific">Coxiella burnetii (strain Dugway 5J108-111)</name>
    <dbReference type="NCBI Taxonomy" id="434922"/>
    <lineage>
        <taxon>Bacteria</taxon>
        <taxon>Pseudomonadati</taxon>
        <taxon>Pseudomonadota</taxon>
        <taxon>Gammaproteobacteria</taxon>
        <taxon>Legionellales</taxon>
        <taxon>Coxiellaceae</taxon>
        <taxon>Coxiella</taxon>
    </lineage>
</organism>
<evidence type="ECO:0000313" key="2">
    <source>
        <dbReference type="Proteomes" id="UP000008555"/>
    </source>
</evidence>
<gene>
    <name evidence="1" type="ordered locus">CBUD_0947</name>
</gene>
<proteinExistence type="predicted"/>
<dbReference type="KEGG" id="cbd:CBUD_0947"/>
<dbReference type="EMBL" id="CP000733">
    <property type="protein sequence ID" value="ABS77945.1"/>
    <property type="molecule type" value="Genomic_DNA"/>
</dbReference>
<dbReference type="HOGENOM" id="CLU_3215101_0_0_6"/>
<accession>A9KFY6</accession>
<dbReference type="Proteomes" id="UP000008555">
    <property type="component" value="Chromosome"/>
</dbReference>
<protein>
    <submittedName>
        <fullName evidence="1">Uncharacterized protein</fullName>
    </submittedName>
</protein>
<evidence type="ECO:0000313" key="1">
    <source>
        <dbReference type="EMBL" id="ABS77945.1"/>
    </source>
</evidence>
<name>A9KFY6_COXBN</name>
<dbReference type="AlphaFoldDB" id="A9KFY6"/>
<dbReference type="RefSeq" id="WP_005768785.1">
    <property type="nucleotide sequence ID" value="NC_009727.1"/>
</dbReference>
<reference evidence="1 2" key="1">
    <citation type="journal article" date="2009" name="Infect. Immun.">
        <title>Comparative genomics reveal extensive transposon-mediated genomic plasticity and diversity among potential effector proteins within the genus Coxiella.</title>
        <authorList>
            <person name="Beare P.A."/>
            <person name="Unsworth N."/>
            <person name="Andoh M."/>
            <person name="Voth D.E."/>
            <person name="Omsland A."/>
            <person name="Gilk S.D."/>
            <person name="Williams K.P."/>
            <person name="Sobral B.W."/>
            <person name="Kupko J.J.III."/>
            <person name="Porcella S.F."/>
            <person name="Samuel J.E."/>
            <person name="Heinzen R.A."/>
        </authorList>
    </citation>
    <scope>NUCLEOTIDE SEQUENCE [LARGE SCALE GENOMIC DNA]</scope>
    <source>
        <strain evidence="1 2">Dugway 5J108-111</strain>
    </source>
</reference>
<sequence>MLFDKTFNTEIAVFIGDIEMPIDPKKGLCGKITPCTYELTGCIR</sequence>